<evidence type="ECO:0000313" key="3">
    <source>
        <dbReference type="Proteomes" id="UP001287356"/>
    </source>
</evidence>
<dbReference type="AlphaFoldDB" id="A0AAE0K3P9"/>
<feature type="region of interest" description="Disordered" evidence="1">
    <location>
        <begin position="408"/>
        <end position="462"/>
    </location>
</feature>
<name>A0AAE0K3P9_9PEZI</name>
<feature type="region of interest" description="Disordered" evidence="1">
    <location>
        <begin position="153"/>
        <end position="259"/>
    </location>
</feature>
<keyword evidence="3" id="KW-1185">Reference proteome</keyword>
<evidence type="ECO:0000256" key="1">
    <source>
        <dbReference type="SAM" id="MobiDB-lite"/>
    </source>
</evidence>
<feature type="compositionally biased region" description="Low complexity" evidence="1">
    <location>
        <begin position="428"/>
        <end position="443"/>
    </location>
</feature>
<feature type="region of interest" description="Disordered" evidence="1">
    <location>
        <begin position="1"/>
        <end position="54"/>
    </location>
</feature>
<reference evidence="2" key="1">
    <citation type="journal article" date="2023" name="Mol. Phylogenet. Evol.">
        <title>Genome-scale phylogeny and comparative genomics of the fungal order Sordariales.</title>
        <authorList>
            <person name="Hensen N."/>
            <person name="Bonometti L."/>
            <person name="Westerberg I."/>
            <person name="Brannstrom I.O."/>
            <person name="Guillou S."/>
            <person name="Cros-Aarteil S."/>
            <person name="Calhoun S."/>
            <person name="Haridas S."/>
            <person name="Kuo A."/>
            <person name="Mondo S."/>
            <person name="Pangilinan J."/>
            <person name="Riley R."/>
            <person name="LaButti K."/>
            <person name="Andreopoulos B."/>
            <person name="Lipzen A."/>
            <person name="Chen C."/>
            <person name="Yan M."/>
            <person name="Daum C."/>
            <person name="Ng V."/>
            <person name="Clum A."/>
            <person name="Steindorff A."/>
            <person name="Ohm R.A."/>
            <person name="Martin F."/>
            <person name="Silar P."/>
            <person name="Natvig D.O."/>
            <person name="Lalanne C."/>
            <person name="Gautier V."/>
            <person name="Ament-Velasquez S.L."/>
            <person name="Kruys A."/>
            <person name="Hutchinson M.I."/>
            <person name="Powell A.J."/>
            <person name="Barry K."/>
            <person name="Miller A.N."/>
            <person name="Grigoriev I.V."/>
            <person name="Debuchy R."/>
            <person name="Gladieux P."/>
            <person name="Hiltunen Thoren M."/>
            <person name="Johannesson H."/>
        </authorList>
    </citation>
    <scope>NUCLEOTIDE SEQUENCE</scope>
    <source>
        <strain evidence="2">CBS 958.72</strain>
    </source>
</reference>
<feature type="compositionally biased region" description="Low complexity" evidence="1">
    <location>
        <begin position="160"/>
        <end position="176"/>
    </location>
</feature>
<feature type="compositionally biased region" description="Polar residues" evidence="1">
    <location>
        <begin position="451"/>
        <end position="462"/>
    </location>
</feature>
<evidence type="ECO:0000313" key="2">
    <source>
        <dbReference type="EMBL" id="KAK3369077.1"/>
    </source>
</evidence>
<dbReference type="EMBL" id="JAULSN010000006">
    <property type="protein sequence ID" value="KAK3369077.1"/>
    <property type="molecule type" value="Genomic_DNA"/>
</dbReference>
<accession>A0AAE0K3P9</accession>
<feature type="compositionally biased region" description="Basic and acidic residues" evidence="1">
    <location>
        <begin position="13"/>
        <end position="33"/>
    </location>
</feature>
<feature type="compositionally biased region" description="Pro residues" evidence="1">
    <location>
        <begin position="415"/>
        <end position="427"/>
    </location>
</feature>
<proteinExistence type="predicted"/>
<organism evidence="2 3">
    <name type="scientific">Lasiosphaeria ovina</name>
    <dbReference type="NCBI Taxonomy" id="92902"/>
    <lineage>
        <taxon>Eukaryota</taxon>
        <taxon>Fungi</taxon>
        <taxon>Dikarya</taxon>
        <taxon>Ascomycota</taxon>
        <taxon>Pezizomycotina</taxon>
        <taxon>Sordariomycetes</taxon>
        <taxon>Sordariomycetidae</taxon>
        <taxon>Sordariales</taxon>
        <taxon>Lasiosphaeriaceae</taxon>
        <taxon>Lasiosphaeria</taxon>
    </lineage>
</organism>
<reference evidence="2" key="2">
    <citation type="submission" date="2023-06" db="EMBL/GenBank/DDBJ databases">
        <authorList>
            <consortium name="Lawrence Berkeley National Laboratory"/>
            <person name="Haridas S."/>
            <person name="Hensen N."/>
            <person name="Bonometti L."/>
            <person name="Westerberg I."/>
            <person name="Brannstrom I.O."/>
            <person name="Guillou S."/>
            <person name="Cros-Aarteil S."/>
            <person name="Calhoun S."/>
            <person name="Kuo A."/>
            <person name="Mondo S."/>
            <person name="Pangilinan J."/>
            <person name="Riley R."/>
            <person name="Labutti K."/>
            <person name="Andreopoulos B."/>
            <person name="Lipzen A."/>
            <person name="Chen C."/>
            <person name="Yanf M."/>
            <person name="Daum C."/>
            <person name="Ng V."/>
            <person name="Clum A."/>
            <person name="Steindorff A."/>
            <person name="Ohm R."/>
            <person name="Martin F."/>
            <person name="Silar P."/>
            <person name="Natvig D."/>
            <person name="Lalanne C."/>
            <person name="Gautier V."/>
            <person name="Ament-Velasquez S.L."/>
            <person name="Kruys A."/>
            <person name="Hutchinson M.I."/>
            <person name="Powell A.J."/>
            <person name="Barry K."/>
            <person name="Miller A.N."/>
            <person name="Grigoriev I.V."/>
            <person name="Debuchy R."/>
            <person name="Gladieux P."/>
            <person name="Thoren M.H."/>
            <person name="Johannesson H."/>
        </authorList>
    </citation>
    <scope>NUCLEOTIDE SEQUENCE</scope>
    <source>
        <strain evidence="2">CBS 958.72</strain>
    </source>
</reference>
<protein>
    <submittedName>
        <fullName evidence="2">Uncharacterized protein</fullName>
    </submittedName>
</protein>
<feature type="compositionally biased region" description="Polar residues" evidence="1">
    <location>
        <begin position="183"/>
        <end position="201"/>
    </location>
</feature>
<gene>
    <name evidence="2" type="ORF">B0T24DRAFT_533744</name>
</gene>
<sequence length="462" mass="48816">MSVFSLIKRGRQAAKEHSAKQAEKQKQEADKPPYRHVPRHAAIDAMSGGPATWREVDRERIQEQNRRRSIMTANGVGMGGMGGMMTPVHAVGLPRLNSSLSHVSYPSAYASPVVHIPRNYSYSGVPSGWGTQPSELNYHPVDFANMPSKGKEVERLVADSGAPSRSSSRLSTGRSPVEGPAVSTDNTNSPVDSSGNSTSSQDDLEMKTVKHALSSNPTTRAKAPKRPLSETDSVHRLHPGHSRRLSDTGRQVVPSRGASTTSLAAAGIPPVPALPPLQLGSPLPTSGVSSSAASIASSTTVVQIASSASLSAKAAIPVTAAAVREDEDTKDLDMPESPRSEADVAVVVAEATAYPSAPKNGWRMSKMTRFTELGTINSTISASIETNLPPQKEAVKTRPISVVTALPTSFDEASLPPPRELVLPPPKSGKLSKVPSPKVPVAKAPKKNRWSFRSSKSPAVAV</sequence>
<dbReference type="Proteomes" id="UP001287356">
    <property type="component" value="Unassembled WGS sequence"/>
</dbReference>
<comment type="caution">
    <text evidence="2">The sequence shown here is derived from an EMBL/GenBank/DDBJ whole genome shotgun (WGS) entry which is preliminary data.</text>
</comment>